<evidence type="ECO:0000313" key="1">
    <source>
        <dbReference type="EnsemblMetazoa" id="RPRC007040-PA"/>
    </source>
</evidence>
<dbReference type="HOGENOM" id="CLU_078692_0_0_1"/>
<name>T1HSM0_RHOPR</name>
<dbReference type="AlphaFoldDB" id="T1HSM0"/>
<evidence type="ECO:0000313" key="2">
    <source>
        <dbReference type="Proteomes" id="UP000015103"/>
    </source>
</evidence>
<accession>T1HSM0</accession>
<dbReference type="VEuPathDB" id="VectorBase:RPRC007040"/>
<sequence>LETGILHSCRGKRVLQLPTFLFSFHYYDRRYSSLKLKEVQNSKTLSPHISLKNTARKREFYTIVEANEYYNCLHLHLVSTVRRGDTADWNLKEMQNSKTLSPHISLKNTTKKREFYTIVEVNEYYNCLHFCLVSTITTGDTADWNLKEMQNSKTLSPHISLKNTTRKREFYTIVEVNEYYNCLHFCLVSTITTGDTADWNLKEMQNTKTLSPHISLKNTTRKREFYTIVEVNEYYNCLHFCLVSTVRRGDTADWNLKEMQNSKTLSPHISLKNTTRKREFYTIVEVNEYYNCLHFCLVSTITTGDTAV</sequence>
<organism evidence="1 2">
    <name type="scientific">Rhodnius prolixus</name>
    <name type="common">Triatomid bug</name>
    <dbReference type="NCBI Taxonomy" id="13249"/>
    <lineage>
        <taxon>Eukaryota</taxon>
        <taxon>Metazoa</taxon>
        <taxon>Ecdysozoa</taxon>
        <taxon>Arthropoda</taxon>
        <taxon>Hexapoda</taxon>
        <taxon>Insecta</taxon>
        <taxon>Pterygota</taxon>
        <taxon>Neoptera</taxon>
        <taxon>Paraneoptera</taxon>
        <taxon>Hemiptera</taxon>
        <taxon>Heteroptera</taxon>
        <taxon>Panheteroptera</taxon>
        <taxon>Cimicomorpha</taxon>
        <taxon>Reduviidae</taxon>
        <taxon>Triatominae</taxon>
        <taxon>Rhodnius</taxon>
    </lineage>
</organism>
<dbReference type="EnsemblMetazoa" id="RPRC007040-RA">
    <property type="protein sequence ID" value="RPRC007040-PA"/>
    <property type="gene ID" value="RPRC007040"/>
</dbReference>
<proteinExistence type="predicted"/>
<keyword evidence="2" id="KW-1185">Reference proteome</keyword>
<dbReference type="InParanoid" id="T1HSM0"/>
<reference evidence="1" key="1">
    <citation type="submission" date="2015-05" db="UniProtKB">
        <authorList>
            <consortium name="EnsemblMetazoa"/>
        </authorList>
    </citation>
    <scope>IDENTIFICATION</scope>
</reference>
<protein>
    <submittedName>
        <fullName evidence="1">Uncharacterized protein</fullName>
    </submittedName>
</protein>
<dbReference type="EMBL" id="ACPB03020982">
    <property type="status" value="NOT_ANNOTATED_CDS"/>
    <property type="molecule type" value="Genomic_DNA"/>
</dbReference>
<dbReference type="Proteomes" id="UP000015103">
    <property type="component" value="Unassembled WGS sequence"/>
</dbReference>